<gene>
    <name evidence="2" type="ORF">FL583_33340</name>
</gene>
<keyword evidence="1" id="KW-0812">Transmembrane</keyword>
<evidence type="ECO:0000256" key="1">
    <source>
        <dbReference type="SAM" id="Phobius"/>
    </source>
</evidence>
<proteinExistence type="predicted"/>
<dbReference type="InParanoid" id="A0A545AHF8"/>
<evidence type="ECO:0000313" key="3">
    <source>
        <dbReference type="Proteomes" id="UP000317982"/>
    </source>
</evidence>
<dbReference type="Proteomes" id="UP000317982">
    <property type="component" value="Unassembled WGS sequence"/>
</dbReference>
<keyword evidence="1" id="KW-1133">Transmembrane helix</keyword>
<keyword evidence="1" id="KW-0472">Membrane</keyword>
<dbReference type="Pfam" id="PF04964">
    <property type="entry name" value="Flp_Fap"/>
    <property type="match status" value="1"/>
</dbReference>
<dbReference type="InterPro" id="IPR007047">
    <property type="entry name" value="Flp_Fap"/>
</dbReference>
<reference evidence="2 3" key="1">
    <citation type="submission" date="2019-07" db="EMBL/GenBank/DDBJ databases">
        <title>Cryptosporangium phraense sp. nov., isolated from plant litter.</title>
        <authorList>
            <person name="Suriyachadkun C."/>
        </authorList>
    </citation>
    <scope>NUCLEOTIDE SEQUENCE [LARGE SCALE GENOMIC DNA]</scope>
    <source>
        <strain evidence="2 3">A-T 5661</strain>
    </source>
</reference>
<keyword evidence="3" id="KW-1185">Reference proteome</keyword>
<accession>A0A545AHF8</accession>
<sequence>MDALKARSERGATAVEYGLLAALIAAVIVATVLALGGKINTAFNKVSSTLP</sequence>
<dbReference type="EMBL" id="VIRS01000035">
    <property type="protein sequence ID" value="TQS40753.1"/>
    <property type="molecule type" value="Genomic_DNA"/>
</dbReference>
<comment type="caution">
    <text evidence="2">The sequence shown here is derived from an EMBL/GenBank/DDBJ whole genome shotgun (WGS) entry which is preliminary data.</text>
</comment>
<organism evidence="2 3">
    <name type="scientific">Cryptosporangium phraense</name>
    <dbReference type="NCBI Taxonomy" id="2593070"/>
    <lineage>
        <taxon>Bacteria</taxon>
        <taxon>Bacillati</taxon>
        <taxon>Actinomycetota</taxon>
        <taxon>Actinomycetes</taxon>
        <taxon>Cryptosporangiales</taxon>
        <taxon>Cryptosporangiaceae</taxon>
        <taxon>Cryptosporangium</taxon>
    </lineage>
</organism>
<feature type="transmembrane region" description="Helical" evidence="1">
    <location>
        <begin position="17"/>
        <end position="35"/>
    </location>
</feature>
<evidence type="ECO:0000313" key="2">
    <source>
        <dbReference type="EMBL" id="TQS40753.1"/>
    </source>
</evidence>
<protein>
    <submittedName>
        <fullName evidence="2">Flp family type IVb pilin</fullName>
    </submittedName>
</protein>
<dbReference type="AlphaFoldDB" id="A0A545AHF8"/>
<name>A0A545AHF8_9ACTN</name>
<dbReference type="RefSeq" id="WP_142708897.1">
    <property type="nucleotide sequence ID" value="NZ_VIRS01000035.1"/>
</dbReference>